<dbReference type="InterPro" id="IPR015421">
    <property type="entry name" value="PyrdxlP-dep_Trfase_major"/>
</dbReference>
<dbReference type="PIRSF" id="PIRSF000525">
    <property type="entry name" value="SerC"/>
    <property type="match status" value="1"/>
</dbReference>
<proteinExistence type="inferred from homology"/>
<keyword evidence="12" id="KW-0963">Cytoplasm</keyword>
<sequence>MVKRVYNFSPGPAMLPLPALEEAQRDLLALPGLGMSILEISHRSPTFNAIIEAAEANLRQLLKIPDDYAVLFMQGGARLQFGMIPMNFLRKTGRPASYIVTGSWSKLAASEAQTQGQVHIAWDGKATNYDRVPTNEQLNIDPNSVYVYICSNETIAGVQFPTEPETGGLPLVCDASSELLSRPVDLPRYGILYACAQKNLGPAGVTVVIIRKDFLDMCPDDLPSMLNYKRFAEEKSLLNTPPVFAVYMVKLVTDWLIREFGNLEKVKQFNEEKAQLIYDVIDRCQGFYTVHAAPGSRSAMNIAFRLPNGDLEKEFLKQAESRGLCNLQGHRSVGGCRASIYNAMPREGVVALRDFMLEFYEANRNKVG</sequence>
<dbReference type="InterPro" id="IPR022278">
    <property type="entry name" value="Pser_aminoTfrase"/>
</dbReference>
<comment type="pathway">
    <text evidence="2 12 13">Amino-acid biosynthesis; L-serine biosynthesis; L-serine from 3-phospho-D-glycerate: step 2/3.</text>
</comment>
<feature type="domain" description="Aminotransferase class V" evidence="14">
    <location>
        <begin position="5"/>
        <end position="352"/>
    </location>
</feature>
<reference evidence="15 16" key="1">
    <citation type="journal article" name="Front. Microbiol.">
        <title>Sugar Metabolism of the First Thermophilic Planctomycete Thermogutta terrifontis: Comparative Genomic and Transcriptomic Approaches.</title>
        <authorList>
            <person name="Elcheninov A.G."/>
            <person name="Menzel P."/>
            <person name="Gudbergsdottir S.R."/>
            <person name="Slesarev A.I."/>
            <person name="Kadnikov V.V."/>
            <person name="Krogh A."/>
            <person name="Bonch-Osmolovskaya E.A."/>
            <person name="Peng X."/>
            <person name="Kublanov I.V."/>
        </authorList>
    </citation>
    <scope>NUCLEOTIDE SEQUENCE [LARGE SCALE GENOMIC DNA]</scope>
    <source>
        <strain evidence="15 16">R1</strain>
    </source>
</reference>
<protein>
    <recommendedName>
        <fullName evidence="12">Phosphoserine aminotransferase</fullName>
        <ecNumber evidence="12">2.6.1.52</ecNumber>
    </recommendedName>
    <alternativeName>
        <fullName evidence="12">Phosphohydroxythreonine aminotransferase</fullName>
        <shortName evidence="12">PSAT</shortName>
    </alternativeName>
</protein>
<evidence type="ECO:0000256" key="6">
    <source>
        <dbReference type="ARBA" id="ARBA00022679"/>
    </source>
</evidence>
<feature type="binding site" evidence="12">
    <location>
        <begin position="239"/>
        <end position="240"/>
    </location>
    <ligand>
        <name>pyridoxal 5'-phosphate</name>
        <dbReference type="ChEBI" id="CHEBI:597326"/>
    </ligand>
</feature>
<keyword evidence="8 12" id="KW-0664">Pyridoxine biosynthesis</keyword>
<feature type="binding site" evidence="12">
    <location>
        <position position="197"/>
    </location>
    <ligand>
        <name>pyridoxal 5'-phosphate</name>
        <dbReference type="ChEBI" id="CHEBI:597326"/>
    </ligand>
</feature>
<dbReference type="UniPathway" id="UPA00135">
    <property type="reaction ID" value="UER00197"/>
</dbReference>
<evidence type="ECO:0000256" key="12">
    <source>
        <dbReference type="HAMAP-Rule" id="MF_00160"/>
    </source>
</evidence>
<keyword evidence="16" id="KW-1185">Reference proteome</keyword>
<evidence type="ECO:0000256" key="7">
    <source>
        <dbReference type="ARBA" id="ARBA00022898"/>
    </source>
</evidence>
<dbReference type="UniPathway" id="UPA00244">
    <property type="reaction ID" value="UER00311"/>
</dbReference>
<dbReference type="FunFam" id="3.90.1150.10:FF:000006">
    <property type="entry name" value="Phosphoserine aminotransferase"/>
    <property type="match status" value="1"/>
</dbReference>
<keyword evidence="5 12" id="KW-0028">Amino-acid biosynthesis</keyword>
<name>A0A286RB76_9BACT</name>
<keyword evidence="4 12" id="KW-0032">Aminotransferase</keyword>
<dbReference type="InterPro" id="IPR015422">
    <property type="entry name" value="PyrdxlP-dep_Trfase_small"/>
</dbReference>
<dbReference type="Gene3D" id="3.40.640.10">
    <property type="entry name" value="Type I PLP-dependent aspartate aminotransferase-like (Major domain)"/>
    <property type="match status" value="1"/>
</dbReference>
<dbReference type="Gene3D" id="3.90.1150.10">
    <property type="entry name" value="Aspartate Aminotransferase, domain 1"/>
    <property type="match status" value="1"/>
</dbReference>
<keyword evidence="7 12" id="KW-0663">Pyridoxal phosphate</keyword>
<evidence type="ECO:0000256" key="1">
    <source>
        <dbReference type="ARBA" id="ARBA00004915"/>
    </source>
</evidence>
<dbReference type="Proteomes" id="UP000215086">
    <property type="component" value="Chromosome"/>
</dbReference>
<dbReference type="GO" id="GO:0004648">
    <property type="term" value="F:O-phospho-L-serine:2-oxoglutarate aminotransferase activity"/>
    <property type="evidence" value="ECO:0007669"/>
    <property type="project" value="UniProtKB-UniRule"/>
</dbReference>
<dbReference type="NCBIfam" id="TIGR01364">
    <property type="entry name" value="serC_1"/>
    <property type="match status" value="1"/>
</dbReference>
<evidence type="ECO:0000313" key="16">
    <source>
        <dbReference type="Proteomes" id="UP000215086"/>
    </source>
</evidence>
<dbReference type="OrthoDB" id="9809412at2"/>
<comment type="catalytic activity">
    <reaction evidence="11 12 13">
        <text>O-phospho-L-serine + 2-oxoglutarate = 3-phosphooxypyruvate + L-glutamate</text>
        <dbReference type="Rhea" id="RHEA:14329"/>
        <dbReference type="ChEBI" id="CHEBI:16810"/>
        <dbReference type="ChEBI" id="CHEBI:18110"/>
        <dbReference type="ChEBI" id="CHEBI:29985"/>
        <dbReference type="ChEBI" id="CHEBI:57524"/>
        <dbReference type="EC" id="2.6.1.52"/>
    </reaction>
</comment>
<dbReference type="RefSeq" id="WP_095413892.1">
    <property type="nucleotide sequence ID" value="NZ_CP018477.1"/>
</dbReference>
<dbReference type="InterPro" id="IPR015424">
    <property type="entry name" value="PyrdxlP-dep_Trfase"/>
</dbReference>
<feature type="modified residue" description="N6-(pyridoxal phosphate)lysine" evidence="12">
    <location>
        <position position="198"/>
    </location>
</feature>
<feature type="binding site" evidence="12">
    <location>
        <position position="174"/>
    </location>
    <ligand>
        <name>pyridoxal 5'-phosphate</name>
        <dbReference type="ChEBI" id="CHEBI:597326"/>
    </ligand>
</feature>
<comment type="function">
    <text evidence="12">Catalyzes the reversible conversion of 3-phosphohydroxypyruvate to phosphoserine and of 3-hydroxy-2-oxo-4-phosphonooxybutanoate to phosphohydroxythreonine.</text>
</comment>
<dbReference type="EC" id="2.6.1.52" evidence="12"/>
<dbReference type="Pfam" id="PF00266">
    <property type="entry name" value="Aminotran_5"/>
    <property type="match status" value="1"/>
</dbReference>
<dbReference type="GO" id="GO:0008615">
    <property type="term" value="P:pyridoxine biosynthetic process"/>
    <property type="evidence" value="ECO:0007669"/>
    <property type="project" value="UniProtKB-UniRule"/>
</dbReference>
<evidence type="ECO:0000313" key="15">
    <source>
        <dbReference type="EMBL" id="ASV73214.1"/>
    </source>
</evidence>
<dbReference type="SUPFAM" id="SSF53383">
    <property type="entry name" value="PLP-dependent transferases"/>
    <property type="match status" value="1"/>
</dbReference>
<evidence type="ECO:0000256" key="5">
    <source>
        <dbReference type="ARBA" id="ARBA00022605"/>
    </source>
</evidence>
<evidence type="ECO:0000256" key="11">
    <source>
        <dbReference type="ARBA" id="ARBA00049007"/>
    </source>
</evidence>
<feature type="binding site" evidence="12">
    <location>
        <position position="104"/>
    </location>
    <ligand>
        <name>pyridoxal 5'-phosphate</name>
        <dbReference type="ChEBI" id="CHEBI:597326"/>
    </ligand>
</feature>
<evidence type="ECO:0000256" key="8">
    <source>
        <dbReference type="ARBA" id="ARBA00023096"/>
    </source>
</evidence>
<dbReference type="PANTHER" id="PTHR43247">
    <property type="entry name" value="PHOSPHOSERINE AMINOTRANSFERASE"/>
    <property type="match status" value="1"/>
</dbReference>
<evidence type="ECO:0000259" key="14">
    <source>
        <dbReference type="Pfam" id="PF00266"/>
    </source>
</evidence>
<feature type="binding site" evidence="12">
    <location>
        <begin position="77"/>
        <end position="78"/>
    </location>
    <ligand>
        <name>pyridoxal 5'-phosphate</name>
        <dbReference type="ChEBI" id="CHEBI:597326"/>
    </ligand>
</feature>
<comment type="pathway">
    <text evidence="1 12">Cofactor biosynthesis; pyridoxine 5'-phosphate biosynthesis; pyridoxine 5'-phosphate from D-erythrose 4-phosphate: step 3/5.</text>
</comment>
<evidence type="ECO:0000256" key="3">
    <source>
        <dbReference type="ARBA" id="ARBA00006904"/>
    </source>
</evidence>
<accession>A0A286RB76</accession>
<evidence type="ECO:0000256" key="13">
    <source>
        <dbReference type="RuleBase" id="RU004505"/>
    </source>
</evidence>
<keyword evidence="6 12" id="KW-0808">Transferase</keyword>
<dbReference type="FunFam" id="3.40.640.10:FF:000010">
    <property type="entry name" value="Phosphoserine aminotransferase"/>
    <property type="match status" value="1"/>
</dbReference>
<dbReference type="PANTHER" id="PTHR43247:SF1">
    <property type="entry name" value="PHOSPHOSERINE AMINOTRANSFERASE"/>
    <property type="match status" value="1"/>
</dbReference>
<dbReference type="NCBIfam" id="NF003764">
    <property type="entry name" value="PRK05355.1"/>
    <property type="match status" value="1"/>
</dbReference>
<evidence type="ECO:0000256" key="10">
    <source>
        <dbReference type="ARBA" id="ARBA00047630"/>
    </source>
</evidence>
<feature type="binding site" evidence="12">
    <location>
        <position position="154"/>
    </location>
    <ligand>
        <name>pyridoxal 5'-phosphate</name>
        <dbReference type="ChEBI" id="CHEBI:597326"/>
    </ligand>
</feature>
<comment type="subunit">
    <text evidence="12">Homodimer.</text>
</comment>
<dbReference type="InterPro" id="IPR000192">
    <property type="entry name" value="Aminotrans_V_dom"/>
</dbReference>
<keyword evidence="9 12" id="KW-0718">Serine biosynthesis</keyword>
<comment type="subcellular location">
    <subcellularLocation>
        <location evidence="12">Cytoplasm</location>
    </subcellularLocation>
</comment>
<dbReference type="KEGG" id="ttf:THTE_0612"/>
<dbReference type="GO" id="GO:0006564">
    <property type="term" value="P:L-serine biosynthetic process"/>
    <property type="evidence" value="ECO:0007669"/>
    <property type="project" value="UniProtKB-UniRule"/>
</dbReference>
<feature type="binding site" evidence="12">
    <location>
        <position position="43"/>
    </location>
    <ligand>
        <name>L-glutamate</name>
        <dbReference type="ChEBI" id="CHEBI:29985"/>
    </ligand>
</feature>
<dbReference type="HAMAP" id="MF_00160">
    <property type="entry name" value="SerC_aminotrans_5"/>
    <property type="match status" value="1"/>
</dbReference>
<comment type="caution">
    <text evidence="12">Lacks conserved residue(s) required for the propagation of feature annotation.</text>
</comment>
<dbReference type="AlphaFoldDB" id="A0A286RB76"/>
<evidence type="ECO:0000256" key="9">
    <source>
        <dbReference type="ARBA" id="ARBA00023299"/>
    </source>
</evidence>
<comment type="cofactor">
    <cofactor evidence="12">
        <name>pyridoxal 5'-phosphate</name>
        <dbReference type="ChEBI" id="CHEBI:597326"/>
    </cofactor>
    <text evidence="12">Binds 1 pyridoxal phosphate per subunit.</text>
</comment>
<comment type="similarity">
    <text evidence="3 12">Belongs to the class-V pyridoxal-phosphate-dependent aminotransferase family. SerC subfamily.</text>
</comment>
<gene>
    <name evidence="12" type="primary">serC</name>
    <name evidence="15" type="ORF">THTE_0612</name>
</gene>
<evidence type="ECO:0000256" key="4">
    <source>
        <dbReference type="ARBA" id="ARBA00022576"/>
    </source>
</evidence>
<organism evidence="15 16">
    <name type="scientific">Thermogutta terrifontis</name>
    <dbReference type="NCBI Taxonomy" id="1331910"/>
    <lineage>
        <taxon>Bacteria</taxon>
        <taxon>Pseudomonadati</taxon>
        <taxon>Planctomycetota</taxon>
        <taxon>Planctomycetia</taxon>
        <taxon>Pirellulales</taxon>
        <taxon>Thermoguttaceae</taxon>
        <taxon>Thermogutta</taxon>
    </lineage>
</organism>
<evidence type="ECO:0000256" key="2">
    <source>
        <dbReference type="ARBA" id="ARBA00005099"/>
    </source>
</evidence>
<dbReference type="GO" id="GO:0005737">
    <property type="term" value="C:cytoplasm"/>
    <property type="evidence" value="ECO:0007669"/>
    <property type="project" value="UniProtKB-SubCell"/>
</dbReference>
<dbReference type="GO" id="GO:0030170">
    <property type="term" value="F:pyridoxal phosphate binding"/>
    <property type="evidence" value="ECO:0007669"/>
    <property type="project" value="UniProtKB-UniRule"/>
</dbReference>
<dbReference type="EMBL" id="CP018477">
    <property type="protein sequence ID" value="ASV73214.1"/>
    <property type="molecule type" value="Genomic_DNA"/>
</dbReference>
<dbReference type="InterPro" id="IPR020578">
    <property type="entry name" value="Aminotrans_V_PyrdxlP_BS"/>
</dbReference>
<comment type="catalytic activity">
    <reaction evidence="10 12">
        <text>4-(phosphooxy)-L-threonine + 2-oxoglutarate = (R)-3-hydroxy-2-oxo-4-phosphooxybutanoate + L-glutamate</text>
        <dbReference type="Rhea" id="RHEA:16573"/>
        <dbReference type="ChEBI" id="CHEBI:16810"/>
        <dbReference type="ChEBI" id="CHEBI:29985"/>
        <dbReference type="ChEBI" id="CHEBI:58452"/>
        <dbReference type="ChEBI" id="CHEBI:58538"/>
        <dbReference type="EC" id="2.6.1.52"/>
    </reaction>
</comment>
<dbReference type="PROSITE" id="PS00595">
    <property type="entry name" value="AA_TRANSFER_CLASS_5"/>
    <property type="match status" value="1"/>
</dbReference>